<evidence type="ECO:0000313" key="5">
    <source>
        <dbReference type="EMBL" id="BBF24038.1"/>
    </source>
</evidence>
<dbReference type="KEGG" id="sutt:SUTMEG_19290"/>
<evidence type="ECO:0000256" key="1">
    <source>
        <dbReference type="ARBA" id="ARBA00022515"/>
    </source>
</evidence>
<dbReference type="GO" id="GO:0003697">
    <property type="term" value="F:single-stranded DNA binding"/>
    <property type="evidence" value="ECO:0007669"/>
    <property type="project" value="InterPro"/>
</dbReference>
<dbReference type="Gene3D" id="2.40.50.140">
    <property type="entry name" value="Nucleic acid-binding proteins"/>
    <property type="match status" value="1"/>
</dbReference>
<dbReference type="PIRSF" id="PIRSF003135">
    <property type="entry name" value="Primosomal_n"/>
    <property type="match status" value="1"/>
</dbReference>
<name>A0A2Z6IFZ4_9BURK</name>
<dbReference type="InterPro" id="IPR023646">
    <property type="entry name" value="Prisomal_replication_PriB"/>
</dbReference>
<dbReference type="SUPFAM" id="SSF50249">
    <property type="entry name" value="Nucleic acid-binding proteins"/>
    <property type="match status" value="1"/>
</dbReference>
<dbReference type="GO" id="GO:0006269">
    <property type="term" value="P:DNA replication, synthesis of primer"/>
    <property type="evidence" value="ECO:0007669"/>
    <property type="project" value="UniProtKB-KW"/>
</dbReference>
<evidence type="ECO:0000256" key="2">
    <source>
        <dbReference type="ARBA" id="ARBA00022705"/>
    </source>
</evidence>
<evidence type="ECO:0000256" key="3">
    <source>
        <dbReference type="ARBA" id="ARBA00023125"/>
    </source>
</evidence>
<evidence type="ECO:0000256" key="4">
    <source>
        <dbReference type="PROSITE-ProRule" id="PRU00252"/>
    </source>
</evidence>
<dbReference type="Pfam" id="PF22657">
    <property type="entry name" value="SSB_1"/>
    <property type="match status" value="1"/>
</dbReference>
<dbReference type="InterPro" id="IPR012340">
    <property type="entry name" value="NA-bd_OB-fold"/>
</dbReference>
<dbReference type="PROSITE" id="PS50935">
    <property type="entry name" value="SSB"/>
    <property type="match status" value="1"/>
</dbReference>
<dbReference type="GO" id="GO:1990077">
    <property type="term" value="C:primosome complex"/>
    <property type="evidence" value="ECO:0007669"/>
    <property type="project" value="UniProtKB-KW"/>
</dbReference>
<dbReference type="OrthoDB" id="5296916at2"/>
<reference evidence="5 6" key="1">
    <citation type="journal article" date="2018" name="Int. J. Syst. Evol. Microbiol.">
        <title>Mesosutterella multiformis gen. nov., sp. nov., a member of the family Sutterellaceae and Sutterella megalosphaeroides sp. nov., isolated from human faeces.</title>
        <authorList>
            <person name="Sakamoto M."/>
            <person name="Ikeyama N."/>
            <person name="Kunihiro T."/>
            <person name="Iino T."/>
            <person name="Yuki M."/>
            <person name="Ohkuma M."/>
        </authorList>
    </citation>
    <scope>NUCLEOTIDE SEQUENCE [LARGE SCALE GENOMIC DNA]</scope>
    <source>
        <strain evidence="5 6">6FBBBH3</strain>
    </source>
</reference>
<protein>
    <submittedName>
        <fullName evidence="5">Primosomal replication protein N</fullName>
    </submittedName>
</protein>
<dbReference type="InterPro" id="IPR000424">
    <property type="entry name" value="Primosome_PriB/ssb"/>
</dbReference>
<evidence type="ECO:0000313" key="6">
    <source>
        <dbReference type="Proteomes" id="UP000271003"/>
    </source>
</evidence>
<proteinExistence type="predicted"/>
<dbReference type="Proteomes" id="UP000271003">
    <property type="component" value="Chromosome"/>
</dbReference>
<dbReference type="RefSeq" id="WP_120177587.1">
    <property type="nucleotide sequence ID" value="NZ_AP018786.1"/>
</dbReference>
<organism evidence="5 6">
    <name type="scientific">Sutterella megalosphaeroides</name>
    <dbReference type="NCBI Taxonomy" id="2494234"/>
    <lineage>
        <taxon>Bacteria</taxon>
        <taxon>Pseudomonadati</taxon>
        <taxon>Pseudomonadota</taxon>
        <taxon>Betaproteobacteria</taxon>
        <taxon>Burkholderiales</taxon>
        <taxon>Sutterellaceae</taxon>
        <taxon>Sutterella</taxon>
    </lineage>
</organism>
<dbReference type="NCBIfam" id="TIGR04418">
    <property type="entry name" value="PriB_gamma"/>
    <property type="match status" value="1"/>
</dbReference>
<keyword evidence="1" id="KW-0639">Primosome</keyword>
<gene>
    <name evidence="5" type="primary">priB</name>
    <name evidence="5" type="ORF">SUTMEG_19290</name>
</gene>
<accession>A0A2Z6IFZ4</accession>
<dbReference type="AlphaFoldDB" id="A0A2Z6IFZ4"/>
<keyword evidence="6" id="KW-1185">Reference proteome</keyword>
<keyword evidence="3 4" id="KW-0238">DNA-binding</keyword>
<sequence length="94" mass="10827">MNRLEIRATLVAREEVRYTPAGIEAFEGEFHFRGEVFEADRPRKLEYDFPAVSFGKCASELNRLPLGSEITVKGFLAPRSLKTRRLIVHITEYI</sequence>
<dbReference type="EMBL" id="AP018786">
    <property type="protein sequence ID" value="BBF24038.1"/>
    <property type="molecule type" value="Genomic_DNA"/>
</dbReference>
<keyword evidence="2" id="KW-0235">DNA replication</keyword>